<proteinExistence type="predicted"/>
<evidence type="ECO:0000313" key="1">
    <source>
        <dbReference type="EMBL" id="KAK2594564.1"/>
    </source>
</evidence>
<name>A0AAJ0CKB5_9HYPO</name>
<organism evidence="1 2">
    <name type="scientific">Conoideocrella luteorostrata</name>
    <dbReference type="NCBI Taxonomy" id="1105319"/>
    <lineage>
        <taxon>Eukaryota</taxon>
        <taxon>Fungi</taxon>
        <taxon>Dikarya</taxon>
        <taxon>Ascomycota</taxon>
        <taxon>Pezizomycotina</taxon>
        <taxon>Sordariomycetes</taxon>
        <taxon>Hypocreomycetidae</taxon>
        <taxon>Hypocreales</taxon>
        <taxon>Clavicipitaceae</taxon>
        <taxon>Conoideocrella</taxon>
    </lineage>
</organism>
<gene>
    <name evidence="1" type="ORF">QQS21_007736</name>
</gene>
<sequence length="125" mass="13777">MAPTLAITPTSFTPPSDRHDSLRISFTTSADGSNPIFPATYLQLSYRFGDSQEIFGEIFTPRDIVGDASGNGTYHVGVPFKDVPIAKVNSEADLDAEVKLHAWKDEKYLDSWVVGEIKEWGVLKS</sequence>
<keyword evidence="2" id="KW-1185">Reference proteome</keyword>
<dbReference type="Proteomes" id="UP001251528">
    <property type="component" value="Unassembled WGS sequence"/>
</dbReference>
<comment type="caution">
    <text evidence="1">The sequence shown here is derived from an EMBL/GenBank/DDBJ whole genome shotgun (WGS) entry which is preliminary data.</text>
</comment>
<protein>
    <submittedName>
        <fullName evidence="1">Uncharacterized protein</fullName>
    </submittedName>
</protein>
<evidence type="ECO:0000313" key="2">
    <source>
        <dbReference type="Proteomes" id="UP001251528"/>
    </source>
</evidence>
<dbReference type="EMBL" id="JASWJB010000164">
    <property type="protein sequence ID" value="KAK2594564.1"/>
    <property type="molecule type" value="Genomic_DNA"/>
</dbReference>
<reference evidence="1" key="1">
    <citation type="submission" date="2023-06" db="EMBL/GenBank/DDBJ databases">
        <title>Conoideocrella luteorostrata (Hypocreales: Clavicipitaceae), a potential biocontrol fungus for elongate hemlock scale in United States Christmas tree production areas.</title>
        <authorList>
            <person name="Barrett H."/>
            <person name="Lovett B."/>
            <person name="Macias A.M."/>
            <person name="Stajich J.E."/>
            <person name="Kasson M.T."/>
        </authorList>
    </citation>
    <scope>NUCLEOTIDE SEQUENCE</scope>
    <source>
        <strain evidence="1">ARSEF 14590</strain>
    </source>
</reference>
<dbReference type="AlphaFoldDB" id="A0AAJ0CKB5"/>
<accession>A0AAJ0CKB5</accession>